<evidence type="ECO:0000256" key="2">
    <source>
        <dbReference type="SAM" id="Phobius"/>
    </source>
</evidence>
<name>C6WDE9_ACTMD</name>
<dbReference type="HOGENOM" id="CLU_1096812_0_0_11"/>
<feature type="region of interest" description="Disordered" evidence="1">
    <location>
        <begin position="153"/>
        <end position="253"/>
    </location>
</feature>
<evidence type="ECO:0008006" key="5">
    <source>
        <dbReference type="Google" id="ProtNLM"/>
    </source>
</evidence>
<feature type="compositionally biased region" description="Low complexity" evidence="1">
    <location>
        <begin position="171"/>
        <end position="200"/>
    </location>
</feature>
<dbReference type="STRING" id="446462.Amir_5773"/>
<proteinExistence type="predicted"/>
<evidence type="ECO:0000313" key="3">
    <source>
        <dbReference type="EMBL" id="ACU39586.1"/>
    </source>
</evidence>
<dbReference type="eggNOG" id="COG2919">
    <property type="taxonomic scope" value="Bacteria"/>
</dbReference>
<dbReference type="OrthoDB" id="4555900at2"/>
<organism evidence="3 4">
    <name type="scientific">Actinosynnema mirum (strain ATCC 29888 / DSM 43827 / JCM 3225 / NBRC 14064 / NCIMB 13271 / NRRL B-12336 / IMRU 3971 / 101)</name>
    <dbReference type="NCBI Taxonomy" id="446462"/>
    <lineage>
        <taxon>Bacteria</taxon>
        <taxon>Bacillati</taxon>
        <taxon>Actinomycetota</taxon>
        <taxon>Actinomycetes</taxon>
        <taxon>Pseudonocardiales</taxon>
        <taxon>Pseudonocardiaceae</taxon>
        <taxon>Actinosynnema</taxon>
    </lineage>
</organism>
<evidence type="ECO:0000313" key="4">
    <source>
        <dbReference type="Proteomes" id="UP000002213"/>
    </source>
</evidence>
<feature type="compositionally biased region" description="Basic and acidic residues" evidence="1">
    <location>
        <begin position="17"/>
        <end position="31"/>
    </location>
</feature>
<gene>
    <name evidence="3" type="ordered locus">Amir_5773</name>
</gene>
<feature type="region of interest" description="Disordered" evidence="1">
    <location>
        <begin position="1"/>
        <end position="58"/>
    </location>
</feature>
<keyword evidence="2" id="KW-1133">Transmembrane helix</keyword>
<protein>
    <recommendedName>
        <fullName evidence="5">Cell division protein FtsL</fullName>
    </recommendedName>
</protein>
<sequence length="253" mass="26992">MTAPARAGGVPTNPARGPRERALRAVPERPARPRSGAAEKAYARKAQRTGRRPEQVRKPAPVHKAPFVVMVMLVLGVGIAAIMWLSTQATEDSYRLQEARAEETELARKVEQLRREVAQAESPLTLSEAARGLGMVPAGDPARLRQLPDGSVQVYGTPSAVPLPTPTTVSQPPAAQQDAQNQQNQQGTAQGQEGQTPQGQQGQGQQGQTPQNQAPQNQTEQGQAQQGQPQPNAQDGQQGQQTGEQQGQQQPPG</sequence>
<accession>C6WDE9</accession>
<evidence type="ECO:0000256" key="1">
    <source>
        <dbReference type="SAM" id="MobiDB-lite"/>
    </source>
</evidence>
<keyword evidence="4" id="KW-1185">Reference proteome</keyword>
<feature type="compositionally biased region" description="Low complexity" evidence="1">
    <location>
        <begin position="206"/>
        <end position="253"/>
    </location>
</feature>
<dbReference type="Proteomes" id="UP000002213">
    <property type="component" value="Chromosome"/>
</dbReference>
<dbReference type="RefSeq" id="WP_015804471.1">
    <property type="nucleotide sequence ID" value="NC_013093.1"/>
</dbReference>
<reference evidence="3 4" key="1">
    <citation type="journal article" date="2009" name="Stand. Genomic Sci.">
        <title>Complete genome sequence of Actinosynnema mirum type strain (101).</title>
        <authorList>
            <person name="Land M."/>
            <person name="Lapidus A."/>
            <person name="Mayilraj S."/>
            <person name="Chen F."/>
            <person name="Copeland A."/>
            <person name="Del Rio T.G."/>
            <person name="Nolan M."/>
            <person name="Lucas S."/>
            <person name="Tice H."/>
            <person name="Cheng J.F."/>
            <person name="Chertkov O."/>
            <person name="Bruce D."/>
            <person name="Goodwin L."/>
            <person name="Pitluck S."/>
            <person name="Rohde M."/>
            <person name="Goker M."/>
            <person name="Pati A."/>
            <person name="Ivanova N."/>
            <person name="Mavromatis K."/>
            <person name="Chen A."/>
            <person name="Palaniappan K."/>
            <person name="Hauser L."/>
            <person name="Chang Y.J."/>
            <person name="Jeffries C.C."/>
            <person name="Brettin T."/>
            <person name="Detter J.C."/>
            <person name="Han C."/>
            <person name="Chain P."/>
            <person name="Tindall B.J."/>
            <person name="Bristow J."/>
            <person name="Eisen J.A."/>
            <person name="Markowitz V."/>
            <person name="Hugenholtz P."/>
            <person name="Kyrpides N.C."/>
            <person name="Klenk H.P."/>
        </authorList>
    </citation>
    <scope>NUCLEOTIDE SEQUENCE [LARGE SCALE GENOMIC DNA]</scope>
    <source>
        <strain evidence="4">ATCC 29888 / DSM 43827 / JCM 3225 / NBRC 14064 / NCIMB 13271 / NRRL B-12336 / IMRU 3971 / 101</strain>
    </source>
</reference>
<dbReference type="AlphaFoldDB" id="C6WDE9"/>
<keyword evidence="2" id="KW-0812">Transmembrane</keyword>
<feature type="transmembrane region" description="Helical" evidence="2">
    <location>
        <begin position="67"/>
        <end position="85"/>
    </location>
</feature>
<dbReference type="EMBL" id="CP001630">
    <property type="protein sequence ID" value="ACU39586.1"/>
    <property type="molecule type" value="Genomic_DNA"/>
</dbReference>
<dbReference type="KEGG" id="ami:Amir_5773"/>
<keyword evidence="2" id="KW-0472">Membrane</keyword>